<sequence length="344" mass="37329">MLLGFAWMELFVESAQASAERLCTQMGFTPVGRFEDCNTFSLAIRNGGVLLVVSEALGATGPVQQYLDGHPQGIADVAFWTEALPGGPGTLPGRLPATGQIVGPAGITHTFAPPQPGNLPPGFLPLPGAALRCDLAGIDHVVLNLGTEAFQPAIHWYRQVLGLEASRYFEISTPRSALKSWVLTDAAHRVRLPLNAPLSANSQVSEFLEANGGPGVQHVALRTTNIAHTVAHLRTLGVEFLDSPAAYFERLGDRVDLAGLDMETLRRLHILVDQDESEGRILQIFTRPLFAEPTLFFEFIERQGTALGFGEGNFQSLFEAIEREQQSRGTLEAKRKPASRQDAL</sequence>
<dbReference type="EMBL" id="CP063845">
    <property type="protein sequence ID" value="UFP92987.1"/>
    <property type="molecule type" value="Genomic_DNA"/>
</dbReference>
<dbReference type="PANTHER" id="PTHR11959">
    <property type="entry name" value="4-HYDROXYPHENYLPYRUVATE DIOXYGENASE"/>
    <property type="match status" value="1"/>
</dbReference>
<gene>
    <name evidence="7" type="ORF">ISF26_14315</name>
</gene>
<evidence type="ECO:0000313" key="8">
    <source>
        <dbReference type="Proteomes" id="UP001054846"/>
    </source>
</evidence>
<evidence type="ECO:0000256" key="5">
    <source>
        <dbReference type="ARBA" id="ARBA00023004"/>
    </source>
</evidence>
<dbReference type="Pfam" id="PF00903">
    <property type="entry name" value="Glyoxalase"/>
    <property type="match status" value="1"/>
</dbReference>
<dbReference type="InterPro" id="IPR041735">
    <property type="entry name" value="4OHPhenylPyrv_dOase_C"/>
</dbReference>
<dbReference type="PROSITE" id="PS51819">
    <property type="entry name" value="VOC"/>
    <property type="match status" value="1"/>
</dbReference>
<comment type="similarity">
    <text evidence="2">Belongs to the 4HPPD family.</text>
</comment>
<keyword evidence="5" id="KW-0408">Iron</keyword>
<organism evidence="7 8">
    <name type="scientific">Gloeobacter morelensis MG652769</name>
    <dbReference type="NCBI Taxonomy" id="2781736"/>
    <lineage>
        <taxon>Bacteria</taxon>
        <taxon>Bacillati</taxon>
        <taxon>Cyanobacteriota</taxon>
        <taxon>Cyanophyceae</taxon>
        <taxon>Gloeobacterales</taxon>
        <taxon>Gloeobacteraceae</taxon>
        <taxon>Gloeobacter</taxon>
        <taxon>Gloeobacter morelensis</taxon>
    </lineage>
</organism>
<dbReference type="InterPro" id="IPR005956">
    <property type="entry name" value="4OHPhenylPyrv_dOase"/>
</dbReference>
<dbReference type="Proteomes" id="UP001054846">
    <property type="component" value="Chromosome"/>
</dbReference>
<evidence type="ECO:0000313" key="7">
    <source>
        <dbReference type="EMBL" id="UFP92987.1"/>
    </source>
</evidence>
<keyword evidence="4" id="KW-0677">Repeat</keyword>
<dbReference type="PANTHER" id="PTHR11959:SF1">
    <property type="entry name" value="4-HYDROXYPHENYLPYRUVATE DIOXYGENASE"/>
    <property type="match status" value="1"/>
</dbReference>
<name>A0ABY3PH67_9CYAN</name>
<dbReference type="InterPro" id="IPR029068">
    <property type="entry name" value="Glyas_Bleomycin-R_OHBP_Dase"/>
</dbReference>
<dbReference type="InterPro" id="IPR037523">
    <property type="entry name" value="VOC_core"/>
</dbReference>
<dbReference type="InterPro" id="IPR004360">
    <property type="entry name" value="Glyas_Fos-R_dOase_dom"/>
</dbReference>
<keyword evidence="3" id="KW-0479">Metal-binding</keyword>
<dbReference type="CDD" id="cd07250">
    <property type="entry name" value="HPPD_C_like"/>
    <property type="match status" value="1"/>
</dbReference>
<protein>
    <submittedName>
        <fullName evidence="7">VOC family protein</fullName>
    </submittedName>
</protein>
<keyword evidence="8" id="KW-1185">Reference proteome</keyword>
<dbReference type="PIRSF" id="PIRSF009283">
    <property type="entry name" value="HPP_dOase"/>
    <property type="match status" value="1"/>
</dbReference>
<evidence type="ECO:0000256" key="3">
    <source>
        <dbReference type="ARBA" id="ARBA00022723"/>
    </source>
</evidence>
<evidence type="ECO:0000256" key="1">
    <source>
        <dbReference type="ARBA" id="ARBA00001962"/>
    </source>
</evidence>
<dbReference type="RefSeq" id="WP_230839986.1">
    <property type="nucleotide sequence ID" value="NZ_CP063845.1"/>
</dbReference>
<dbReference type="SUPFAM" id="SSF54593">
    <property type="entry name" value="Glyoxalase/Bleomycin resistance protein/Dihydroxybiphenyl dioxygenase"/>
    <property type="match status" value="1"/>
</dbReference>
<comment type="cofactor">
    <cofactor evidence="1">
        <name>Fe cation</name>
        <dbReference type="ChEBI" id="CHEBI:24875"/>
    </cofactor>
</comment>
<feature type="domain" description="VOC" evidence="6">
    <location>
        <begin position="137"/>
        <end position="287"/>
    </location>
</feature>
<evidence type="ECO:0000259" key="6">
    <source>
        <dbReference type="PROSITE" id="PS51819"/>
    </source>
</evidence>
<evidence type="ECO:0000256" key="4">
    <source>
        <dbReference type="ARBA" id="ARBA00022737"/>
    </source>
</evidence>
<evidence type="ECO:0000256" key="2">
    <source>
        <dbReference type="ARBA" id="ARBA00005877"/>
    </source>
</evidence>
<proteinExistence type="inferred from homology"/>
<accession>A0ABY3PH67</accession>
<reference evidence="7 8" key="1">
    <citation type="journal article" date="2021" name="Genome Biol. Evol.">
        <title>Complete Genome Sequencing of a Novel Gloeobacter Species from a Waterfall Cave in Mexico.</title>
        <authorList>
            <person name="Saw J.H."/>
            <person name="Cardona T."/>
            <person name="Montejano G."/>
        </authorList>
    </citation>
    <scope>NUCLEOTIDE SEQUENCE [LARGE SCALE GENOMIC DNA]</scope>
    <source>
        <strain evidence="7">MG652769</strain>
    </source>
</reference>
<dbReference type="Gene3D" id="3.10.180.10">
    <property type="entry name" value="2,3-Dihydroxybiphenyl 1,2-Dioxygenase, domain 1"/>
    <property type="match status" value="2"/>
</dbReference>